<organism evidence="2 3">
    <name type="scientific">Boseongicola aestuarii</name>
    <dbReference type="NCBI Taxonomy" id="1470561"/>
    <lineage>
        <taxon>Bacteria</taxon>
        <taxon>Pseudomonadati</taxon>
        <taxon>Pseudomonadota</taxon>
        <taxon>Alphaproteobacteria</taxon>
        <taxon>Rhodobacterales</taxon>
        <taxon>Paracoccaceae</taxon>
        <taxon>Boseongicola</taxon>
    </lineage>
</organism>
<keyword evidence="1" id="KW-0812">Transmembrane</keyword>
<dbReference type="Proteomes" id="UP000201838">
    <property type="component" value="Unassembled WGS sequence"/>
</dbReference>
<dbReference type="GO" id="GO:0019645">
    <property type="term" value="P:anaerobic electron transport chain"/>
    <property type="evidence" value="ECO:0007669"/>
    <property type="project" value="InterPro"/>
</dbReference>
<gene>
    <name evidence="2" type="ORF">BOA8489_01265</name>
</gene>
<name>A0A238IYR2_9RHOB</name>
<feature type="transmembrane region" description="Helical" evidence="1">
    <location>
        <begin position="34"/>
        <end position="59"/>
    </location>
</feature>
<feature type="transmembrane region" description="Helical" evidence="1">
    <location>
        <begin position="138"/>
        <end position="155"/>
    </location>
</feature>
<feature type="transmembrane region" description="Helical" evidence="1">
    <location>
        <begin position="106"/>
        <end position="126"/>
    </location>
</feature>
<evidence type="ECO:0000313" key="3">
    <source>
        <dbReference type="Proteomes" id="UP000201838"/>
    </source>
</evidence>
<keyword evidence="1" id="KW-1133">Transmembrane helix</keyword>
<evidence type="ECO:0000313" key="2">
    <source>
        <dbReference type="EMBL" id="SMX23161.1"/>
    </source>
</evidence>
<feature type="transmembrane region" description="Helical" evidence="1">
    <location>
        <begin position="232"/>
        <end position="250"/>
    </location>
</feature>
<dbReference type="EMBL" id="FXXQ01000003">
    <property type="protein sequence ID" value="SMX23161.1"/>
    <property type="molecule type" value="Genomic_DNA"/>
</dbReference>
<proteinExistence type="predicted"/>
<dbReference type="GO" id="GO:0009389">
    <property type="term" value="F:dimethyl sulfoxide reductase activity"/>
    <property type="evidence" value="ECO:0007669"/>
    <property type="project" value="TreeGrafter"/>
</dbReference>
<dbReference type="GO" id="GO:0009390">
    <property type="term" value="C:dimethyl sulfoxide reductase complex"/>
    <property type="evidence" value="ECO:0007669"/>
    <property type="project" value="TreeGrafter"/>
</dbReference>
<feature type="transmembrane region" description="Helical" evidence="1">
    <location>
        <begin position="7"/>
        <end position="28"/>
    </location>
</feature>
<dbReference type="PANTHER" id="PTHR38095:SF1">
    <property type="entry name" value="ANAEROBIC DIMETHYL SULFOXIDE REDUCTASE CHAIN YNFH"/>
    <property type="match status" value="1"/>
</dbReference>
<dbReference type="RefSeq" id="WP_093973150.1">
    <property type="nucleotide sequence ID" value="NZ_FXXQ01000003.1"/>
</dbReference>
<dbReference type="PANTHER" id="PTHR38095">
    <property type="entry name" value="ANAEROBIC DIMETHYL SULFOXIDE REDUCTASE CHAIN YNFH"/>
    <property type="match status" value="1"/>
</dbReference>
<dbReference type="AlphaFoldDB" id="A0A238IYR2"/>
<accession>A0A238IYR2</accession>
<reference evidence="2 3" key="1">
    <citation type="submission" date="2017-05" db="EMBL/GenBank/DDBJ databases">
        <authorList>
            <person name="Song R."/>
            <person name="Chenine A.L."/>
            <person name="Ruprecht R.M."/>
        </authorList>
    </citation>
    <scope>NUCLEOTIDE SEQUENCE [LARGE SCALE GENOMIC DNA]</scope>
    <source>
        <strain evidence="2 3">CECT 8489</strain>
    </source>
</reference>
<protein>
    <submittedName>
        <fullName evidence="2">DMSO reductase anchor subunit (DmsC)</fullName>
    </submittedName>
</protein>
<keyword evidence="1" id="KW-0472">Membrane</keyword>
<feature type="transmembrane region" description="Helical" evidence="1">
    <location>
        <begin position="80"/>
        <end position="100"/>
    </location>
</feature>
<dbReference type="GO" id="GO:0005886">
    <property type="term" value="C:plasma membrane"/>
    <property type="evidence" value="ECO:0007669"/>
    <property type="project" value="TreeGrafter"/>
</dbReference>
<dbReference type="OrthoDB" id="5520897at2"/>
<sequence>MHPAPSIIMFSALSGLGFGLLTMLGLGFPEVSGWVAFIFFAIGFALAGGGLISATFHLGHPERALKSFTQWRSSWLSREAWAAAGAMAVMGIYAALIIFTGTRVAILGWIGAALSLLTVFTTSMIYTQLKTVPRWNHWSPPVLFMSYAIVGGLLMAGQVSVAVPFLVALGVLQVFAWVDQDRKEAASDTTLATATGLGHIGTVKAFESPHTGGNYLTHEMAFRIARKHAQTLKIISVILAVVIPVALLLLPFHHLLALLAVVSHFAGVAAQRWLFFAEAKHVVSLYYGR</sequence>
<dbReference type="Pfam" id="PF04976">
    <property type="entry name" value="DmsC"/>
    <property type="match status" value="1"/>
</dbReference>
<evidence type="ECO:0000256" key="1">
    <source>
        <dbReference type="SAM" id="Phobius"/>
    </source>
</evidence>
<keyword evidence="3" id="KW-1185">Reference proteome</keyword>
<dbReference type="InterPro" id="IPR007059">
    <property type="entry name" value="DmsC"/>
</dbReference>